<dbReference type="Gene3D" id="1.50.10.130">
    <property type="entry name" value="Terpene synthase, N-terminal domain"/>
    <property type="match status" value="1"/>
</dbReference>
<evidence type="ECO:0000256" key="6">
    <source>
        <dbReference type="ARBA" id="ARBA00052562"/>
    </source>
</evidence>
<name>A0AAV1E7U0_OLDCO</name>
<dbReference type="AlphaFoldDB" id="A0AAV1E7U0"/>
<evidence type="ECO:0000259" key="11">
    <source>
        <dbReference type="Pfam" id="PF03936"/>
    </source>
</evidence>
<feature type="region of interest" description="Disordered" evidence="9">
    <location>
        <begin position="1"/>
        <end position="21"/>
    </location>
</feature>
<dbReference type="InterPro" id="IPR001906">
    <property type="entry name" value="Terpene_synth_N"/>
</dbReference>
<dbReference type="InterPro" id="IPR008949">
    <property type="entry name" value="Isoprenoid_synthase_dom_sf"/>
</dbReference>
<dbReference type="EMBL" id="OX459125">
    <property type="protein sequence ID" value="CAI9115733.1"/>
    <property type="molecule type" value="Genomic_DNA"/>
</dbReference>
<evidence type="ECO:0000259" key="10">
    <source>
        <dbReference type="Pfam" id="PF01397"/>
    </source>
</evidence>
<dbReference type="InterPro" id="IPR050148">
    <property type="entry name" value="Terpene_synthase-like"/>
</dbReference>
<feature type="domain" description="Terpene synthase metal-binding" evidence="11">
    <location>
        <begin position="268"/>
        <end position="507"/>
    </location>
</feature>
<evidence type="ECO:0000313" key="12">
    <source>
        <dbReference type="EMBL" id="CAI9115733.1"/>
    </source>
</evidence>
<comment type="similarity">
    <text evidence="3">Belongs to the terpene synthase family.</text>
</comment>
<evidence type="ECO:0000256" key="8">
    <source>
        <dbReference type="SAM" id="Coils"/>
    </source>
</evidence>
<dbReference type="SUPFAM" id="SSF48576">
    <property type="entry name" value="Terpenoid synthases"/>
    <property type="match status" value="1"/>
</dbReference>
<dbReference type="GO" id="GO:0050551">
    <property type="term" value="F:myrcene synthase activity"/>
    <property type="evidence" value="ECO:0007669"/>
    <property type="project" value="UniProtKB-EC"/>
</dbReference>
<evidence type="ECO:0000256" key="1">
    <source>
        <dbReference type="ARBA" id="ARBA00001946"/>
    </source>
</evidence>
<dbReference type="SFLD" id="SFLDS00005">
    <property type="entry name" value="Isoprenoid_Synthase_Type_I"/>
    <property type="match status" value="1"/>
</dbReference>
<dbReference type="PANTHER" id="PTHR31225:SF221">
    <property type="entry name" value="(-)-GERMACRENE D SYNTHASE"/>
    <property type="match status" value="1"/>
</dbReference>
<gene>
    <name evidence="12" type="ORF">OLC1_LOCUS22201</name>
</gene>
<dbReference type="InterPro" id="IPR036965">
    <property type="entry name" value="Terpene_synth_N_sf"/>
</dbReference>
<keyword evidence="5" id="KW-0456">Lyase</keyword>
<keyword evidence="8" id="KW-0175">Coiled coil</keyword>
<dbReference type="Proteomes" id="UP001161247">
    <property type="component" value="Chromosome 8"/>
</dbReference>
<evidence type="ECO:0000256" key="3">
    <source>
        <dbReference type="ARBA" id="ARBA00006333"/>
    </source>
</evidence>
<feature type="coiled-coil region" evidence="8">
    <location>
        <begin position="28"/>
        <end position="65"/>
    </location>
</feature>
<comment type="cofactor">
    <cofactor evidence="1">
        <name>Mg(2+)</name>
        <dbReference type="ChEBI" id="CHEBI:18420"/>
    </cofactor>
</comment>
<keyword evidence="13" id="KW-1185">Reference proteome</keyword>
<comment type="catalytic activity">
    <reaction evidence="6">
        <text>(2E)-geranyl diphosphate = beta-myrcene + diphosphate</text>
        <dbReference type="Rhea" id="RHEA:16965"/>
        <dbReference type="ChEBI" id="CHEBI:17221"/>
        <dbReference type="ChEBI" id="CHEBI:33019"/>
        <dbReference type="ChEBI" id="CHEBI:58057"/>
        <dbReference type="EC" id="4.2.3.15"/>
    </reaction>
    <physiologicalReaction direction="left-to-right" evidence="6">
        <dbReference type="Rhea" id="RHEA:16966"/>
    </physiologicalReaction>
</comment>
<accession>A0AAV1E7U0</accession>
<evidence type="ECO:0000256" key="5">
    <source>
        <dbReference type="ARBA" id="ARBA00023239"/>
    </source>
</evidence>
<protein>
    <recommendedName>
        <fullName evidence="7">myrcene synthase</fullName>
        <ecNumber evidence="7">4.2.3.15</ecNumber>
    </recommendedName>
</protein>
<evidence type="ECO:0000256" key="2">
    <source>
        <dbReference type="ARBA" id="ARBA00004721"/>
    </source>
</evidence>
<dbReference type="SFLD" id="SFLDG01019">
    <property type="entry name" value="Terpene_Cyclase_Like_1_C_Termi"/>
    <property type="match status" value="1"/>
</dbReference>
<proteinExistence type="inferred from homology"/>
<dbReference type="FunFam" id="1.50.10.130:FF:000001">
    <property type="entry name" value="Isoprene synthase, chloroplastic"/>
    <property type="match status" value="1"/>
</dbReference>
<dbReference type="Pfam" id="PF03936">
    <property type="entry name" value="Terpene_synth_C"/>
    <property type="match status" value="1"/>
</dbReference>
<dbReference type="GO" id="GO:0000287">
    <property type="term" value="F:magnesium ion binding"/>
    <property type="evidence" value="ECO:0007669"/>
    <property type="project" value="InterPro"/>
</dbReference>
<sequence>MDDVLLAGDSKRQRRSGNFPPSMWEEHLQALLANSDDLMNKENSSEQEEEHYERLKEEVRKMLITNETDHGDKSNPYRQKLDLIDTIQRLGVAYHFESEIEAILLSLRMELEEKDGGHEELHKAALLFRLLRQLGHCVSCDMFNKFKDQDGDFKKSLQKDVQGLLSFYEAANYRFHDEDILEEAMNFTASQLLSMLPNLDNFWSTKVKQALKLPIQKTPSRVGARRFISLYQQDILHNTILLKFAKLNFNMLQRLYQNELSIIAKWWKNLDRPKKFPFARDRMIENYFWILAVYFEPKYSLARISLSQVINVVSIVDDIYDTYGFLDELVLFTDSIERWHISASDQLPSYMNNCYLEMLNVYSKIEERLSNQGKSNQISYGISSMKELVRAYFEEAKWMYSKDVPNFEEYMKVALMSSTYKMLPINSLVCMGEFVTEATLDWMDKTPLLIRAASIICRLMDDIADSEWAKERGQDASAVECYMKQYGTSKQETLIELRKQLANAWKDINKECFNPTSVTPMFVLERILNFVRIMHLLYESGNDAYTNPTKEGKDLIISILFDRVPL</sequence>
<evidence type="ECO:0000256" key="7">
    <source>
        <dbReference type="ARBA" id="ARBA00066673"/>
    </source>
</evidence>
<dbReference type="SUPFAM" id="SSF48239">
    <property type="entry name" value="Terpenoid cyclases/Protein prenyltransferases"/>
    <property type="match status" value="1"/>
</dbReference>
<feature type="domain" description="Terpene synthase N-terminal" evidence="10">
    <location>
        <begin position="24"/>
        <end position="211"/>
    </location>
</feature>
<dbReference type="PANTHER" id="PTHR31225">
    <property type="entry name" value="OS04G0344100 PROTEIN-RELATED"/>
    <property type="match status" value="1"/>
</dbReference>
<dbReference type="Pfam" id="PF01397">
    <property type="entry name" value="Terpene_synth"/>
    <property type="match status" value="1"/>
</dbReference>
<organism evidence="12 13">
    <name type="scientific">Oldenlandia corymbosa var. corymbosa</name>
    <dbReference type="NCBI Taxonomy" id="529605"/>
    <lineage>
        <taxon>Eukaryota</taxon>
        <taxon>Viridiplantae</taxon>
        <taxon>Streptophyta</taxon>
        <taxon>Embryophyta</taxon>
        <taxon>Tracheophyta</taxon>
        <taxon>Spermatophyta</taxon>
        <taxon>Magnoliopsida</taxon>
        <taxon>eudicotyledons</taxon>
        <taxon>Gunneridae</taxon>
        <taxon>Pentapetalae</taxon>
        <taxon>asterids</taxon>
        <taxon>lamiids</taxon>
        <taxon>Gentianales</taxon>
        <taxon>Rubiaceae</taxon>
        <taxon>Rubioideae</taxon>
        <taxon>Spermacoceae</taxon>
        <taxon>Hedyotis-Oldenlandia complex</taxon>
        <taxon>Oldenlandia</taxon>
    </lineage>
</organism>
<keyword evidence="4" id="KW-0479">Metal-binding</keyword>
<reference evidence="12" key="1">
    <citation type="submission" date="2023-03" db="EMBL/GenBank/DDBJ databases">
        <authorList>
            <person name="Julca I."/>
        </authorList>
    </citation>
    <scope>NUCLEOTIDE SEQUENCE</scope>
</reference>
<dbReference type="GO" id="GO:0016102">
    <property type="term" value="P:diterpenoid biosynthetic process"/>
    <property type="evidence" value="ECO:0007669"/>
    <property type="project" value="InterPro"/>
</dbReference>
<dbReference type="Gene3D" id="1.10.600.10">
    <property type="entry name" value="Farnesyl Diphosphate Synthase"/>
    <property type="match status" value="1"/>
</dbReference>
<dbReference type="EC" id="4.2.3.15" evidence="7"/>
<evidence type="ECO:0000256" key="9">
    <source>
        <dbReference type="SAM" id="MobiDB-lite"/>
    </source>
</evidence>
<dbReference type="InterPro" id="IPR044814">
    <property type="entry name" value="Terpene_cyclase_plant_C1"/>
</dbReference>
<comment type="pathway">
    <text evidence="2">Secondary metabolite biosynthesis; terpenoid biosynthesis.</text>
</comment>
<dbReference type="InterPro" id="IPR005630">
    <property type="entry name" value="Terpene_synthase_metal-bd"/>
</dbReference>
<dbReference type="InterPro" id="IPR008930">
    <property type="entry name" value="Terpenoid_cyclase/PrenylTrfase"/>
</dbReference>
<dbReference type="InterPro" id="IPR034741">
    <property type="entry name" value="Terpene_cyclase-like_1_C"/>
</dbReference>
<evidence type="ECO:0000313" key="13">
    <source>
        <dbReference type="Proteomes" id="UP001161247"/>
    </source>
</evidence>
<dbReference type="CDD" id="cd00684">
    <property type="entry name" value="Terpene_cyclase_plant_C1"/>
    <property type="match status" value="1"/>
</dbReference>
<evidence type="ECO:0000256" key="4">
    <source>
        <dbReference type="ARBA" id="ARBA00022723"/>
    </source>
</evidence>
<dbReference type="FunFam" id="1.10.600.10:FF:000007">
    <property type="entry name" value="Isoprene synthase, chloroplastic"/>
    <property type="match status" value="1"/>
</dbReference>